<dbReference type="InterPro" id="IPR045275">
    <property type="entry name" value="MscS_archaea/bacteria_type"/>
</dbReference>
<reference evidence="11" key="1">
    <citation type="submission" date="2010-02" db="EMBL/GenBank/DDBJ databases">
        <title>Complete sequence of chromosome of Natrialba magadii ATCC 43099.</title>
        <authorList>
            <consortium name="US DOE Joint Genome Institute"/>
            <person name="Lucas S."/>
            <person name="Copeland A."/>
            <person name="Lapidus A."/>
            <person name="Cheng J.-F."/>
            <person name="Bruce D."/>
            <person name="Goodwin L."/>
            <person name="Pitluck S."/>
            <person name="Davenport K."/>
            <person name="Saunders E."/>
            <person name="Detter J.C."/>
            <person name="Han C."/>
            <person name="Tapia R."/>
            <person name="Land M."/>
            <person name="Hauser L."/>
            <person name="Kyrpides N."/>
            <person name="Mikhailova N."/>
            <person name="De Castro R.E."/>
            <person name="Maupin-Furlow J.A."/>
            <person name="Woyke T."/>
        </authorList>
    </citation>
    <scope>NUCLEOTIDE SEQUENCE [LARGE SCALE GENOMIC DNA]</scope>
    <source>
        <strain evidence="11">ATCC 43099 / DSM 3394 / CCM 3739 / CIP 104546 / IAM 13178 / JCM 8861 / NBRC 102185 / NCIMB 2190 / MS3</strain>
    </source>
</reference>
<keyword evidence="4 7" id="KW-0812">Transmembrane</keyword>
<dbReference type="PaxDb" id="547559-Nmag_0661"/>
<dbReference type="AlphaFoldDB" id="D3SZB2"/>
<evidence type="ECO:0000256" key="7">
    <source>
        <dbReference type="SAM" id="Phobius"/>
    </source>
</evidence>
<dbReference type="EMBL" id="CP001932">
    <property type="protein sequence ID" value="ADD04246.1"/>
    <property type="molecule type" value="Genomic_DNA"/>
</dbReference>
<protein>
    <submittedName>
        <fullName evidence="10">Mechanosensitive channel protein MscS</fullName>
    </submittedName>
</protein>
<dbReference type="GO" id="GO:0008381">
    <property type="term" value="F:mechanosensitive monoatomic ion channel activity"/>
    <property type="evidence" value="ECO:0007669"/>
    <property type="project" value="InterPro"/>
</dbReference>
<feature type="domain" description="Mechanosensitive ion channel MscS" evidence="8">
    <location>
        <begin position="116"/>
        <end position="183"/>
    </location>
</feature>
<evidence type="ECO:0000256" key="3">
    <source>
        <dbReference type="ARBA" id="ARBA00022475"/>
    </source>
</evidence>
<evidence type="ECO:0000256" key="1">
    <source>
        <dbReference type="ARBA" id="ARBA00004651"/>
    </source>
</evidence>
<evidence type="ECO:0000256" key="2">
    <source>
        <dbReference type="ARBA" id="ARBA00008017"/>
    </source>
</evidence>
<keyword evidence="3" id="KW-1003">Cell membrane</keyword>
<feature type="transmembrane region" description="Helical" evidence="7">
    <location>
        <begin position="65"/>
        <end position="89"/>
    </location>
</feature>
<dbReference type="Pfam" id="PF21082">
    <property type="entry name" value="MS_channel_3rd"/>
    <property type="match status" value="1"/>
</dbReference>
<dbReference type="InterPro" id="IPR010920">
    <property type="entry name" value="LSM_dom_sf"/>
</dbReference>
<dbReference type="STRING" id="547559.Nmag_0661"/>
<dbReference type="InterPro" id="IPR011066">
    <property type="entry name" value="MscS_channel_C_sf"/>
</dbReference>
<evidence type="ECO:0000259" key="9">
    <source>
        <dbReference type="Pfam" id="PF21082"/>
    </source>
</evidence>
<dbReference type="KEGG" id="nmg:Nmag_0661"/>
<feature type="transmembrane region" description="Helical" evidence="7">
    <location>
        <begin position="20"/>
        <end position="44"/>
    </location>
</feature>
<dbReference type="Pfam" id="PF00924">
    <property type="entry name" value="MS_channel_2nd"/>
    <property type="match status" value="1"/>
</dbReference>
<evidence type="ECO:0000256" key="4">
    <source>
        <dbReference type="ARBA" id="ARBA00022692"/>
    </source>
</evidence>
<reference evidence="10 11" key="2">
    <citation type="journal article" date="2012" name="BMC Genomics">
        <title>A comparative genomics perspective on the genetic content of the alkaliphilic haloarchaeon Natrialba magadii ATCC 43099T.</title>
        <authorList>
            <person name="Siddaramappa S."/>
            <person name="Challacombe J.F."/>
            <person name="Decastro R.E."/>
            <person name="Pfeiffer F."/>
            <person name="Sastre D.E."/>
            <person name="Gimenez M.I."/>
            <person name="Paggi R.A."/>
            <person name="Detter J.C."/>
            <person name="Davenport K.W."/>
            <person name="Goodwin L.A."/>
            <person name="Kyrpides N."/>
            <person name="Tapia R."/>
            <person name="Pitluck S."/>
            <person name="Lucas S."/>
            <person name="Woyke T."/>
            <person name="Maupin-Furlow J.A."/>
        </authorList>
    </citation>
    <scope>NUCLEOTIDE SEQUENCE [LARGE SCALE GENOMIC DNA]</scope>
    <source>
        <strain evidence="11">ATCC 43099 / DSM 3394 / CCM 3739 / CIP 104546 / IAM 13178 / JCM 8861 / NBRC 102185 / NCIMB 2190 / MS3</strain>
    </source>
</reference>
<dbReference type="GO" id="GO:0005886">
    <property type="term" value="C:plasma membrane"/>
    <property type="evidence" value="ECO:0007669"/>
    <property type="project" value="UniProtKB-SubCell"/>
</dbReference>
<dbReference type="SUPFAM" id="SSF50182">
    <property type="entry name" value="Sm-like ribonucleoproteins"/>
    <property type="match status" value="1"/>
</dbReference>
<dbReference type="HOGENOM" id="CLU_037945_1_0_2"/>
<dbReference type="SUPFAM" id="SSF82689">
    <property type="entry name" value="Mechanosensitive channel protein MscS (YggB), C-terminal domain"/>
    <property type="match status" value="1"/>
</dbReference>
<dbReference type="Gene3D" id="1.10.287.1260">
    <property type="match status" value="1"/>
</dbReference>
<dbReference type="PANTHER" id="PTHR30221:SF1">
    <property type="entry name" value="SMALL-CONDUCTANCE MECHANOSENSITIVE CHANNEL"/>
    <property type="match status" value="1"/>
</dbReference>
<evidence type="ECO:0000313" key="10">
    <source>
        <dbReference type="EMBL" id="ADD04246.1"/>
    </source>
</evidence>
<comment type="similarity">
    <text evidence="2">Belongs to the MscS (TC 1.A.23) family.</text>
</comment>
<evidence type="ECO:0000259" key="8">
    <source>
        <dbReference type="Pfam" id="PF00924"/>
    </source>
</evidence>
<keyword evidence="11" id="KW-1185">Reference proteome</keyword>
<dbReference type="Proteomes" id="UP000001879">
    <property type="component" value="Chromosome"/>
</dbReference>
<evidence type="ECO:0000313" key="11">
    <source>
        <dbReference type="Proteomes" id="UP000001879"/>
    </source>
</evidence>
<dbReference type="InterPro" id="IPR023408">
    <property type="entry name" value="MscS_beta-dom_sf"/>
</dbReference>
<gene>
    <name evidence="10" type="primary">mscS4</name>
    <name evidence="10" type="ordered locus">Nmag_0661</name>
</gene>
<feature type="domain" description="Mechanosensitive ion channel MscS C-terminal" evidence="9">
    <location>
        <begin position="189"/>
        <end position="273"/>
    </location>
</feature>
<dbReference type="eggNOG" id="arCOG01568">
    <property type="taxonomic scope" value="Archaea"/>
</dbReference>
<dbReference type="Gene3D" id="2.30.30.60">
    <property type="match status" value="1"/>
</dbReference>
<proteinExistence type="inferred from homology"/>
<keyword evidence="6 7" id="KW-0472">Membrane</keyword>
<evidence type="ECO:0000256" key="5">
    <source>
        <dbReference type="ARBA" id="ARBA00022989"/>
    </source>
</evidence>
<dbReference type="RefSeq" id="WP_012996394.1">
    <property type="nucleotide sequence ID" value="NC_013922.1"/>
</dbReference>
<organism evidence="10 11">
    <name type="scientific">Natrialba magadii (strain ATCC 43099 / DSM 3394 / CCM 3739 / CIP 104546 / IAM 13178 / JCM 8861 / NBRC 102185 / NCIMB 2190 / MS3)</name>
    <name type="common">Natronobacterium magadii</name>
    <dbReference type="NCBI Taxonomy" id="547559"/>
    <lineage>
        <taxon>Archaea</taxon>
        <taxon>Methanobacteriati</taxon>
        <taxon>Methanobacteriota</taxon>
        <taxon>Stenosarchaea group</taxon>
        <taxon>Halobacteria</taxon>
        <taxon>Halobacteriales</taxon>
        <taxon>Natrialbaceae</taxon>
        <taxon>Natrialba</taxon>
    </lineage>
</organism>
<dbReference type="InterPro" id="IPR006685">
    <property type="entry name" value="MscS_channel_2nd"/>
</dbReference>
<keyword evidence="5 7" id="KW-1133">Transmembrane helix</keyword>
<evidence type="ECO:0000256" key="6">
    <source>
        <dbReference type="ARBA" id="ARBA00023136"/>
    </source>
</evidence>
<sequence length="295" mass="31053">MIAQQLPVGSVNSVPSVDEYVPAVIDVVVTAATFVIAFVVLYWAGKALLLSLTERSLESRGFNEGVVSLARSIATALILLGSVAIAATVAGFGTILVALSALGGAVVLAVGFAAQDLIANFVAGIFIVKDEPFTIGDIVEWDDNQGVVRDIQLRVTQLETYDNELVTVPNSELADSVVVNPSRNGLLRVSYDFGIGYDDDIGQARAALIEEAEQVPGALTEPEPSVAVTDLGDSAVVLTGRFWIDPAEHRPAAARTAYIEAGKERLDAEGIDMPYPHSQLTGSVTVDEQAKTTAA</sequence>
<dbReference type="PANTHER" id="PTHR30221">
    <property type="entry name" value="SMALL-CONDUCTANCE MECHANOSENSITIVE CHANNEL"/>
    <property type="match status" value="1"/>
</dbReference>
<name>D3SZB2_NATMM</name>
<dbReference type="InterPro" id="IPR049278">
    <property type="entry name" value="MS_channel_C"/>
</dbReference>
<dbReference type="GeneID" id="8823488"/>
<accession>D3SZB2</accession>
<comment type="subcellular location">
    <subcellularLocation>
        <location evidence="1">Cell membrane</location>
        <topology evidence="1">Multi-pass membrane protein</topology>
    </subcellularLocation>
</comment>
<dbReference type="Gene3D" id="3.30.70.100">
    <property type="match status" value="1"/>
</dbReference>